<proteinExistence type="inferred from homology"/>
<evidence type="ECO:0000256" key="1">
    <source>
        <dbReference type="ARBA" id="ARBA00022723"/>
    </source>
</evidence>
<dbReference type="Proteomes" id="UP001185922">
    <property type="component" value="Unassembled WGS sequence"/>
</dbReference>
<dbReference type="InterPro" id="IPR004843">
    <property type="entry name" value="Calcineurin-like_PHP"/>
</dbReference>
<dbReference type="GO" id="GO:0046872">
    <property type="term" value="F:metal ion binding"/>
    <property type="evidence" value="ECO:0007669"/>
    <property type="project" value="UniProtKB-KW"/>
</dbReference>
<organism evidence="6 7">
    <name type="scientific">Gordonia amicalis</name>
    <dbReference type="NCBI Taxonomy" id="89053"/>
    <lineage>
        <taxon>Bacteria</taxon>
        <taxon>Bacillati</taxon>
        <taxon>Actinomycetota</taxon>
        <taxon>Actinomycetes</taxon>
        <taxon>Mycobacteriales</taxon>
        <taxon>Gordoniaceae</taxon>
        <taxon>Gordonia</taxon>
    </lineage>
</organism>
<dbReference type="InterPro" id="IPR050884">
    <property type="entry name" value="CNP_phosphodiesterase-III"/>
</dbReference>
<evidence type="ECO:0000256" key="2">
    <source>
        <dbReference type="ARBA" id="ARBA00022801"/>
    </source>
</evidence>
<comment type="caution">
    <text evidence="6">The sequence shown here is derived from an EMBL/GenBank/DDBJ whole genome shotgun (WGS) entry which is preliminary data.</text>
</comment>
<protein>
    <submittedName>
        <fullName evidence="6">Metallophosphoesterase</fullName>
    </submittedName>
</protein>
<gene>
    <name evidence="6" type="ORF">R3Q15_16000</name>
</gene>
<dbReference type="PANTHER" id="PTHR42988">
    <property type="entry name" value="PHOSPHOHYDROLASE"/>
    <property type="match status" value="1"/>
</dbReference>
<dbReference type="EMBL" id="JAWLKH010000018">
    <property type="protein sequence ID" value="MDV6313378.1"/>
    <property type="molecule type" value="Genomic_DNA"/>
</dbReference>
<dbReference type="SUPFAM" id="SSF56300">
    <property type="entry name" value="Metallo-dependent phosphatases"/>
    <property type="match status" value="1"/>
</dbReference>
<dbReference type="Gene3D" id="3.60.21.10">
    <property type="match status" value="1"/>
</dbReference>
<dbReference type="GeneID" id="77171497"/>
<evidence type="ECO:0000313" key="6">
    <source>
        <dbReference type="EMBL" id="MDV6313378.1"/>
    </source>
</evidence>
<keyword evidence="2" id="KW-0378">Hydrolase</keyword>
<evidence type="ECO:0000256" key="4">
    <source>
        <dbReference type="ARBA" id="ARBA00025742"/>
    </source>
</evidence>
<dbReference type="InterPro" id="IPR029052">
    <property type="entry name" value="Metallo-depent_PP-like"/>
</dbReference>
<reference evidence="6" key="1">
    <citation type="submission" date="2023-10" db="EMBL/GenBank/DDBJ databases">
        <title>Development of a sustainable strategy for remediation of hydrocarbon-contaminated territories based on the waste exchange concept.</title>
        <authorList>
            <person name="Krivoruchko A."/>
        </authorList>
    </citation>
    <scope>NUCLEOTIDE SEQUENCE</scope>
    <source>
        <strain evidence="6">IEGM 1279</strain>
    </source>
</reference>
<dbReference type="RefSeq" id="WP_159405519.1">
    <property type="nucleotide sequence ID" value="NZ_CP091855.1"/>
</dbReference>
<evidence type="ECO:0000256" key="3">
    <source>
        <dbReference type="ARBA" id="ARBA00023004"/>
    </source>
</evidence>
<dbReference type="Pfam" id="PF00149">
    <property type="entry name" value="Metallophos"/>
    <property type="match status" value="1"/>
</dbReference>
<comment type="similarity">
    <text evidence="4">Belongs to the cyclic nucleotide phosphodiesterase class-III family.</text>
</comment>
<evidence type="ECO:0000313" key="7">
    <source>
        <dbReference type="Proteomes" id="UP001185922"/>
    </source>
</evidence>
<evidence type="ECO:0000259" key="5">
    <source>
        <dbReference type="Pfam" id="PF00149"/>
    </source>
</evidence>
<dbReference type="GO" id="GO:0016787">
    <property type="term" value="F:hydrolase activity"/>
    <property type="evidence" value="ECO:0007669"/>
    <property type="project" value="UniProtKB-KW"/>
</dbReference>
<name>A0AAE4R893_9ACTN</name>
<dbReference type="AlphaFoldDB" id="A0AAE4R893"/>
<keyword evidence="3" id="KW-0408">Iron</keyword>
<keyword evidence="1" id="KW-0479">Metal-binding</keyword>
<sequence>MSTTNCTILQLTDTHIVPPGQLLRGVVDSARNLGEVLERIVASGRRVDALLLSGDLTDNGDVRAYRRLRDLVEPAAGSIGAQVIYAMGNHDAREAFRIGLFDQPGDPDAPHDTVHLLRGTRVITLDSTRPRRHDGWLEPEQLAWLRDEVATPAPSGTTVLALHHPPLRSAIAPIDLLRLREADRLAEALAGSDVRMIVCGHSHLTGGGSLAGIPVWVGPALAYRLDTLAPVGRHRGHIGYGFSRIDVVDGTVVATAVEATPTETVYDADESQTLAALREPARQD</sequence>
<feature type="domain" description="Calcineurin-like phosphoesterase" evidence="5">
    <location>
        <begin position="7"/>
        <end position="203"/>
    </location>
</feature>
<accession>A0AAE4R893</accession>
<dbReference type="PANTHER" id="PTHR42988:SF2">
    <property type="entry name" value="CYCLIC NUCLEOTIDE PHOSPHODIESTERASE CBUA0032-RELATED"/>
    <property type="match status" value="1"/>
</dbReference>